<evidence type="ECO:0000256" key="1">
    <source>
        <dbReference type="SAM" id="SignalP"/>
    </source>
</evidence>
<proteinExistence type="predicted"/>
<dbReference type="PANTHER" id="PTHR45867:SF3">
    <property type="entry name" value="ACID PHOSPHATASE TYPE 7"/>
    <property type="match status" value="1"/>
</dbReference>
<dbReference type="InterPro" id="IPR029052">
    <property type="entry name" value="Metallo-depent_PP-like"/>
</dbReference>
<evidence type="ECO:0000313" key="3">
    <source>
        <dbReference type="EMBL" id="QCB29023.1"/>
    </source>
</evidence>
<evidence type="ECO:0000259" key="2">
    <source>
        <dbReference type="Pfam" id="PF00149"/>
    </source>
</evidence>
<dbReference type="InterPro" id="IPR004843">
    <property type="entry name" value="Calcineurin-like_PHP"/>
</dbReference>
<dbReference type="Pfam" id="PF00149">
    <property type="entry name" value="Metallophos"/>
    <property type="match status" value="1"/>
</dbReference>
<feature type="domain" description="Calcineurin-like phosphoesterase" evidence="2">
    <location>
        <begin position="117"/>
        <end position="285"/>
    </location>
</feature>
<dbReference type="OrthoDB" id="9804511at2"/>
<dbReference type="Proteomes" id="UP000296352">
    <property type="component" value="Chromosome"/>
</dbReference>
<accession>A0A4P7QHB1</accession>
<dbReference type="KEGG" id="cee:CENDO_08765"/>
<evidence type="ECO:0000313" key="4">
    <source>
        <dbReference type="Proteomes" id="UP000296352"/>
    </source>
</evidence>
<dbReference type="GO" id="GO:0016787">
    <property type="term" value="F:hydrolase activity"/>
    <property type="evidence" value="ECO:0007669"/>
    <property type="project" value="InterPro"/>
</dbReference>
<name>A0A4P7QHB1_9CORY</name>
<dbReference type="RefSeq" id="WP_136141675.1">
    <property type="nucleotide sequence ID" value="NZ_CP039247.1"/>
</dbReference>
<dbReference type="PANTHER" id="PTHR45867">
    <property type="entry name" value="PURPLE ACID PHOSPHATASE"/>
    <property type="match status" value="1"/>
</dbReference>
<gene>
    <name evidence="3" type="ORF">CENDO_08765</name>
</gene>
<reference evidence="3 4" key="1">
    <citation type="submission" date="2019-04" db="EMBL/GenBank/DDBJ databases">
        <title>Corynebacterium endometrii sp. nov., isolated from the uterus of a cow with endometritis.</title>
        <authorList>
            <person name="Ballas P."/>
            <person name="Ruckert C."/>
            <person name="Wagener K."/>
            <person name="Drillich M."/>
            <person name="Kaempfer P."/>
            <person name="Busse H.-J."/>
            <person name="Ehling-Schulz M."/>
        </authorList>
    </citation>
    <scope>NUCLEOTIDE SEQUENCE [LARGE SCALE GENOMIC DNA]</scope>
    <source>
        <strain evidence="3 4">LMM-1653</strain>
    </source>
</reference>
<dbReference type="AlphaFoldDB" id="A0A4P7QHB1"/>
<organism evidence="3 4">
    <name type="scientific">Corynebacterium endometrii</name>
    <dbReference type="NCBI Taxonomy" id="2488819"/>
    <lineage>
        <taxon>Bacteria</taxon>
        <taxon>Bacillati</taxon>
        <taxon>Actinomycetota</taxon>
        <taxon>Actinomycetes</taxon>
        <taxon>Mycobacteriales</taxon>
        <taxon>Corynebacteriaceae</taxon>
        <taxon>Corynebacterium</taxon>
    </lineage>
</organism>
<dbReference type="EMBL" id="CP039247">
    <property type="protein sequence ID" value="QCB29023.1"/>
    <property type="molecule type" value="Genomic_DNA"/>
</dbReference>
<feature type="chain" id="PRO_5020842947" evidence="1">
    <location>
        <begin position="26"/>
        <end position="359"/>
    </location>
</feature>
<dbReference type="Gene3D" id="3.60.21.10">
    <property type="match status" value="1"/>
</dbReference>
<protein>
    <submittedName>
        <fullName evidence="3">Calcineurin-like phosphoesterase</fullName>
    </submittedName>
</protein>
<feature type="signal peptide" evidence="1">
    <location>
        <begin position="1"/>
        <end position="25"/>
    </location>
</feature>
<keyword evidence="4" id="KW-1185">Reference proteome</keyword>
<dbReference type="SUPFAM" id="SSF56300">
    <property type="entry name" value="Metallo-dependent phosphatases"/>
    <property type="match status" value="1"/>
</dbReference>
<sequence length="359" mass="38942" precursor="true">MRYSRPLAASALLLGAAFLGLGVHASPTPPQSIVVGVGADETQRTVTWLSSMRTGAVKVDGKVVPAESRRTQVGLFTHTATFPITPGTHVSYSVGAGGNWSAPRRLEAPASSESFSFAFLGDPQVGVRSIEEDSAGWRAATDAATAKDVDFLISGGDQVQQGIRPHYRGFFANEALRTHAWAVANGNHDNRNRAAFVQRFGRAERHWAFEWKGVKFLMLDGNEPETIADFLRGQRPGAWTIAVIHQPPYTQGKLNATAEYIRDNLTGAFADSGIDLVLSGHNHSYTRSHPIEGVTYVAANSSSGSKFYELDGPVKGTTAAWNQDFTPDFTVVRVEEDRLSVSSRNVGNKKVVDEFTINH</sequence>
<keyword evidence="1" id="KW-0732">Signal</keyword>